<evidence type="ECO:0000313" key="3">
    <source>
        <dbReference type="Proteomes" id="UP000234904"/>
    </source>
</evidence>
<feature type="transmembrane region" description="Helical" evidence="1">
    <location>
        <begin position="6"/>
        <end position="26"/>
    </location>
</feature>
<dbReference type="Proteomes" id="UP000234904">
    <property type="component" value="Unassembled WGS sequence"/>
</dbReference>
<keyword evidence="1" id="KW-0812">Transmembrane</keyword>
<protein>
    <submittedName>
        <fullName evidence="2">Amino acid ABC transporter permease</fullName>
    </submittedName>
</protein>
<sequence length="45" mass="5052">PIPLLIVASVWYLVITSVLMVLQVMLEKHFGKGFEAKADSIHSNR</sequence>
<dbReference type="EMBL" id="PKJE01000001">
    <property type="protein sequence ID" value="PKZ54797.1"/>
    <property type="molecule type" value="Genomic_DNA"/>
</dbReference>
<reference evidence="2 3" key="1">
    <citation type="submission" date="2017-12" db="EMBL/GenBank/DDBJ databases">
        <title>Phylogenetic diversity of female urinary microbiome.</title>
        <authorList>
            <person name="Thomas-White K."/>
            <person name="Wolfe A.J."/>
        </authorList>
    </citation>
    <scope>NUCLEOTIDE SEQUENCE [LARGE SCALE GENOMIC DNA]</scope>
    <source>
        <strain evidence="2 3">UMB0833</strain>
    </source>
</reference>
<accession>A0ABX4SJ31</accession>
<keyword evidence="1" id="KW-1133">Transmembrane helix</keyword>
<name>A0ABX4SJ31_9BIFI</name>
<feature type="non-terminal residue" evidence="2">
    <location>
        <position position="1"/>
    </location>
</feature>
<keyword evidence="3" id="KW-1185">Reference proteome</keyword>
<gene>
    <name evidence="2" type="ORF">CYJ70_00005</name>
</gene>
<evidence type="ECO:0000256" key="1">
    <source>
        <dbReference type="SAM" id="Phobius"/>
    </source>
</evidence>
<evidence type="ECO:0000313" key="2">
    <source>
        <dbReference type="EMBL" id="PKZ54797.1"/>
    </source>
</evidence>
<proteinExistence type="predicted"/>
<organism evidence="2 3">
    <name type="scientific">Gardnerella pickettii</name>
    <dbReference type="NCBI Taxonomy" id="2914924"/>
    <lineage>
        <taxon>Bacteria</taxon>
        <taxon>Bacillati</taxon>
        <taxon>Actinomycetota</taxon>
        <taxon>Actinomycetes</taxon>
        <taxon>Bifidobacteriales</taxon>
        <taxon>Bifidobacteriaceae</taxon>
        <taxon>Gardnerella</taxon>
    </lineage>
</organism>
<keyword evidence="1" id="KW-0472">Membrane</keyword>
<comment type="caution">
    <text evidence="2">The sequence shown here is derived from an EMBL/GenBank/DDBJ whole genome shotgun (WGS) entry which is preliminary data.</text>
</comment>